<organism evidence="4 5">
    <name type="scientific">Phaeobacter gallaeciensis</name>
    <dbReference type="NCBI Taxonomy" id="60890"/>
    <lineage>
        <taxon>Bacteria</taxon>
        <taxon>Pseudomonadati</taxon>
        <taxon>Pseudomonadota</taxon>
        <taxon>Alphaproteobacteria</taxon>
        <taxon>Rhodobacterales</taxon>
        <taxon>Roseobacteraceae</taxon>
        <taxon>Phaeobacter</taxon>
    </lineage>
</organism>
<dbReference type="InterPro" id="IPR013736">
    <property type="entry name" value="Xaa-Pro_dipept_C"/>
</dbReference>
<evidence type="ECO:0000313" key="5">
    <source>
        <dbReference type="Proteomes" id="UP000092565"/>
    </source>
</evidence>
<dbReference type="Gene3D" id="3.40.50.1820">
    <property type="entry name" value="alpha/beta hydrolase"/>
    <property type="match status" value="1"/>
</dbReference>
<dbReference type="SMART" id="SM00939">
    <property type="entry name" value="PepX_C"/>
    <property type="match status" value="1"/>
</dbReference>
<keyword evidence="1" id="KW-0378">Hydrolase</keyword>
<sequence length="661" mass="73619">MPVPFTLIENTWIPMADGRRLAARIWLPEGEGPFPAILEYLPYRKRDGTPPRDETTHTVFAGEGYACIRVDISGSGDSEGLFDDEYSEQELSDGEAVLTWIAAQPWSSGKVGMIGISWGGFNGLQLAYRRPPELQAVVSVASTADRYADDIHYMGGCLLSDNANWGSQMFAYMTRPLDPELRPDWRDAWLERIEKLPFMSADWLRHPSRDDFWKHGSVCEDWSAITAPVLAITGWADAYLNTPAMLAANLTAPTKALMGPWEHRYAHISKLDPADFHGEVLRWFDQWLKGEESGAEALPDYRVYMQEHFGPTKENKPRKGRWVAEQNWPSPNVSERVVYLSTGSLTDTAGSGECRISNPATVGEAGGYFCPGMRFDNELAGDQAGDDVLSTCFDTAPLEDELQILGRPRVRIAFTVDRPVAQIVGRLCDVAPDGSSQRISYRPFNLTHLNGHDAPEPLVPGQRYEVEFPLNECAHALRPGHVLRLALSTSYWPIVWPAPEAAEIMLDLKDCALILPERKVSEEIPPEAPGPAQPYPTLGGRQLRAPSGTSETKALPDGTLVLDTFDDYGEAVNPHNGMQVGSHVSMHYAIHPDDPATATFKSDWRFTFARGDWQVAIDTENRMTCDAQNFYLWRRIHAYEGGASEPVLVKEWSETVPRGCL</sequence>
<evidence type="ECO:0000313" key="4">
    <source>
        <dbReference type="EMBL" id="ANP37447.1"/>
    </source>
</evidence>
<reference evidence="4 5" key="1">
    <citation type="submission" date="2016-04" db="EMBL/GenBank/DDBJ databases">
        <authorList>
            <person name="Evans L.H."/>
            <person name="Alamgir A."/>
            <person name="Owens N."/>
            <person name="Weber N.D."/>
            <person name="Virtaneva K."/>
            <person name="Barbian K."/>
            <person name="Babar A."/>
            <person name="Rosenke K."/>
        </authorList>
    </citation>
    <scope>NUCLEOTIDE SEQUENCE [LARGE SCALE GENOMIC DNA]</scope>
    <source>
        <strain evidence="4 5">JL2886</strain>
    </source>
</reference>
<dbReference type="SUPFAM" id="SSF49785">
    <property type="entry name" value="Galactose-binding domain-like"/>
    <property type="match status" value="1"/>
</dbReference>
<dbReference type="PANTHER" id="PTHR43056">
    <property type="entry name" value="PEPTIDASE S9 PROLYL OLIGOPEPTIDASE"/>
    <property type="match status" value="1"/>
</dbReference>
<dbReference type="RefSeq" id="WP_065272270.1">
    <property type="nucleotide sequence ID" value="NZ_CP015124.1"/>
</dbReference>
<dbReference type="NCBIfam" id="TIGR00976">
    <property type="entry name" value="CocE_NonD"/>
    <property type="match status" value="1"/>
</dbReference>
<accession>A0A1B0ZTC1</accession>
<protein>
    <submittedName>
        <fullName evidence="4">Glutaryl 7-ACA acylase</fullName>
    </submittedName>
</protein>
<dbReference type="InterPro" id="IPR005674">
    <property type="entry name" value="CocE/Ser_esterase"/>
</dbReference>
<dbReference type="PANTHER" id="PTHR43056:SF10">
    <property type="entry name" value="COCE_NOND FAMILY, PUTATIVE (AFU_ORTHOLOGUE AFUA_7G00600)-RELATED"/>
    <property type="match status" value="1"/>
</dbReference>
<proteinExistence type="predicted"/>
<dbReference type="InterPro" id="IPR050585">
    <property type="entry name" value="Xaa-Pro_dipeptidyl-ppase/CocE"/>
</dbReference>
<dbReference type="OrthoDB" id="9806163at2"/>
<dbReference type="Pfam" id="PF02129">
    <property type="entry name" value="Peptidase_S15"/>
    <property type="match status" value="1"/>
</dbReference>
<feature type="domain" description="Xaa-Pro dipeptidyl-peptidase C-terminal" evidence="3">
    <location>
        <begin position="281"/>
        <end position="535"/>
    </location>
</feature>
<dbReference type="Proteomes" id="UP000092565">
    <property type="component" value="Chromosome"/>
</dbReference>
<dbReference type="GO" id="GO:0008239">
    <property type="term" value="F:dipeptidyl-peptidase activity"/>
    <property type="evidence" value="ECO:0007669"/>
    <property type="project" value="InterPro"/>
</dbReference>
<dbReference type="Gene3D" id="1.10.3020.10">
    <property type="entry name" value="alpha-amino acid ester hydrolase ( Helical cap domain)"/>
    <property type="match status" value="1"/>
</dbReference>
<name>A0A1B0ZTC1_9RHOB</name>
<evidence type="ECO:0000256" key="1">
    <source>
        <dbReference type="ARBA" id="ARBA00022801"/>
    </source>
</evidence>
<keyword evidence="5" id="KW-1185">Reference proteome</keyword>
<evidence type="ECO:0000256" key="2">
    <source>
        <dbReference type="SAM" id="MobiDB-lite"/>
    </source>
</evidence>
<evidence type="ECO:0000259" key="3">
    <source>
        <dbReference type="SMART" id="SM00939"/>
    </source>
</evidence>
<dbReference type="EMBL" id="CP015124">
    <property type="protein sequence ID" value="ANP37447.1"/>
    <property type="molecule type" value="Genomic_DNA"/>
</dbReference>
<dbReference type="SUPFAM" id="SSF53474">
    <property type="entry name" value="alpha/beta-Hydrolases"/>
    <property type="match status" value="1"/>
</dbReference>
<dbReference type="Pfam" id="PF08530">
    <property type="entry name" value="PepX_C"/>
    <property type="match status" value="1"/>
</dbReference>
<dbReference type="PATRIC" id="fig|60890.4.peg.2484"/>
<dbReference type="Gene3D" id="2.60.120.260">
    <property type="entry name" value="Galactose-binding domain-like"/>
    <property type="match status" value="1"/>
</dbReference>
<dbReference type="InterPro" id="IPR000383">
    <property type="entry name" value="Xaa-Pro-like_dom"/>
</dbReference>
<gene>
    <name evidence="4" type="ORF">JL2886_02558</name>
</gene>
<dbReference type="InterPro" id="IPR029058">
    <property type="entry name" value="AB_hydrolase_fold"/>
</dbReference>
<feature type="region of interest" description="Disordered" evidence="2">
    <location>
        <begin position="523"/>
        <end position="555"/>
    </location>
</feature>
<dbReference type="AlphaFoldDB" id="A0A1B0ZTC1"/>
<dbReference type="InterPro" id="IPR008979">
    <property type="entry name" value="Galactose-bd-like_sf"/>
</dbReference>